<dbReference type="PANTHER" id="PTHR43096:SF58">
    <property type="entry name" value="CHAPERONE DNAJ-DOMAIN SUPERFAMILY PROTEIN"/>
    <property type="match status" value="1"/>
</dbReference>
<keyword evidence="5" id="KW-1185">Reference proteome</keyword>
<accession>A0A542YG76</accession>
<dbReference type="SUPFAM" id="SSF46565">
    <property type="entry name" value="Chaperone J-domain"/>
    <property type="match status" value="1"/>
</dbReference>
<gene>
    <name evidence="4" type="ORF">FB562_0131</name>
</gene>
<dbReference type="OrthoDB" id="5242140at2"/>
<dbReference type="PROSITE" id="PS50076">
    <property type="entry name" value="DNAJ_2"/>
    <property type="match status" value="1"/>
</dbReference>
<dbReference type="Proteomes" id="UP000317998">
    <property type="component" value="Unassembled WGS sequence"/>
</dbReference>
<dbReference type="InterPro" id="IPR001623">
    <property type="entry name" value="DnaJ_domain"/>
</dbReference>
<dbReference type="EMBL" id="VFOM01000001">
    <property type="protein sequence ID" value="TQL47085.1"/>
    <property type="molecule type" value="Genomic_DNA"/>
</dbReference>
<evidence type="ECO:0000259" key="3">
    <source>
        <dbReference type="PROSITE" id="PS50965"/>
    </source>
</evidence>
<dbReference type="InterPro" id="IPR011528">
    <property type="entry name" value="NERD"/>
</dbReference>
<evidence type="ECO:0000313" key="4">
    <source>
        <dbReference type="EMBL" id="TQL47085.1"/>
    </source>
</evidence>
<proteinExistence type="predicted"/>
<feature type="region of interest" description="Disordered" evidence="1">
    <location>
        <begin position="64"/>
        <end position="103"/>
    </location>
</feature>
<dbReference type="SMART" id="SM00271">
    <property type="entry name" value="DnaJ"/>
    <property type="match status" value="1"/>
</dbReference>
<dbReference type="GO" id="GO:0051082">
    <property type="term" value="F:unfolded protein binding"/>
    <property type="evidence" value="ECO:0007669"/>
    <property type="project" value="TreeGrafter"/>
</dbReference>
<dbReference type="PANTHER" id="PTHR43096">
    <property type="entry name" value="DNAJ HOMOLOG 1, MITOCHONDRIAL-RELATED"/>
    <property type="match status" value="1"/>
</dbReference>
<feature type="compositionally biased region" description="Basic and acidic residues" evidence="1">
    <location>
        <begin position="65"/>
        <end position="78"/>
    </location>
</feature>
<feature type="domain" description="J" evidence="2">
    <location>
        <begin position="9"/>
        <end position="70"/>
    </location>
</feature>
<evidence type="ECO:0000259" key="2">
    <source>
        <dbReference type="PROSITE" id="PS50076"/>
    </source>
</evidence>
<dbReference type="PROSITE" id="PS50965">
    <property type="entry name" value="NERD"/>
    <property type="match status" value="1"/>
</dbReference>
<dbReference type="Pfam" id="PF08378">
    <property type="entry name" value="NERD"/>
    <property type="match status" value="1"/>
</dbReference>
<dbReference type="InterPro" id="IPR036869">
    <property type="entry name" value="J_dom_sf"/>
</dbReference>
<feature type="region of interest" description="Disordered" evidence="1">
    <location>
        <begin position="1"/>
        <end position="22"/>
    </location>
</feature>
<feature type="domain" description="NERD" evidence="3">
    <location>
        <begin position="145"/>
        <end position="255"/>
    </location>
</feature>
<dbReference type="GO" id="GO:0005737">
    <property type="term" value="C:cytoplasm"/>
    <property type="evidence" value="ECO:0007669"/>
    <property type="project" value="TreeGrafter"/>
</dbReference>
<dbReference type="GO" id="GO:0042026">
    <property type="term" value="P:protein refolding"/>
    <property type="evidence" value="ECO:0007669"/>
    <property type="project" value="TreeGrafter"/>
</dbReference>
<protein>
    <submittedName>
        <fullName evidence="4">Nuclease-like protein</fullName>
    </submittedName>
</protein>
<evidence type="ECO:0000256" key="1">
    <source>
        <dbReference type="SAM" id="MobiDB-lite"/>
    </source>
</evidence>
<dbReference type="Pfam" id="PF00226">
    <property type="entry name" value="DnaJ"/>
    <property type="match status" value="1"/>
</dbReference>
<dbReference type="RefSeq" id="WP_141879376.1">
    <property type="nucleotide sequence ID" value="NZ_VFOM01000001.1"/>
</dbReference>
<dbReference type="CDD" id="cd06257">
    <property type="entry name" value="DnaJ"/>
    <property type="match status" value="1"/>
</dbReference>
<comment type="caution">
    <text evidence="4">The sequence shown here is derived from an EMBL/GenBank/DDBJ whole genome shotgun (WGS) entry which is preliminary data.</text>
</comment>
<dbReference type="Gene3D" id="1.10.287.110">
    <property type="entry name" value="DnaJ domain"/>
    <property type="match status" value="1"/>
</dbReference>
<organism evidence="4 5">
    <name type="scientific">Homoserinimonas aerilata</name>
    <dbReference type="NCBI Taxonomy" id="1162970"/>
    <lineage>
        <taxon>Bacteria</taxon>
        <taxon>Bacillati</taxon>
        <taxon>Actinomycetota</taxon>
        <taxon>Actinomycetes</taxon>
        <taxon>Micrococcales</taxon>
        <taxon>Microbacteriaceae</taxon>
        <taxon>Homoserinimonas</taxon>
    </lineage>
</organism>
<reference evidence="4 5" key="1">
    <citation type="submission" date="2019-06" db="EMBL/GenBank/DDBJ databases">
        <title>Sequencing the genomes of 1000 actinobacteria strains.</title>
        <authorList>
            <person name="Klenk H.-P."/>
        </authorList>
    </citation>
    <scope>NUCLEOTIDE SEQUENCE [LARGE SCALE GENOMIC DNA]</scope>
    <source>
        <strain evidence="4 5">DSM 26477</strain>
    </source>
</reference>
<dbReference type="AlphaFoldDB" id="A0A542YG76"/>
<sequence>MPRSPLTPSPYETLGVHPGASDDELRRAYRLMLRKTHPDTGGDPKRFHAVQHAWELIGTPQARAAWDRGKGAPTERSRASWAPAAPRKPRDSRPAARAFGHPGGHNRERYLTLMREWVGRGVPLADPYAADLVRSAPRDIRHLLADALAEEATATQLAELGIGFTLWHDVATNAAVVPAKLDHIVLGPSGLFAVQSEDWGGEIGIRRNEVVGDVLAAGERPLHDLAVRAKAVARAARVRFTTLAIVVPDDAIDEALTVGRMRGIATAVVHRSRLPGLMRAGLDGAPQLGGTELFEVRTRLQEAVRFAE</sequence>
<dbReference type="PRINTS" id="PR00625">
    <property type="entry name" value="JDOMAIN"/>
</dbReference>
<evidence type="ECO:0000313" key="5">
    <source>
        <dbReference type="Proteomes" id="UP000317998"/>
    </source>
</evidence>
<name>A0A542YG76_9MICO</name>